<dbReference type="Pfam" id="PF02120">
    <property type="entry name" value="Flg_hook"/>
    <property type="match status" value="1"/>
</dbReference>
<keyword evidence="4" id="KW-1185">Reference proteome</keyword>
<dbReference type="AlphaFoldDB" id="S6AGC5"/>
<accession>S6AGC5</accession>
<dbReference type="EMBL" id="AP013066">
    <property type="protein sequence ID" value="BAN35061.1"/>
    <property type="molecule type" value="Genomic_DNA"/>
</dbReference>
<feature type="domain" description="Flagellar hook-length control protein-like C-terminal" evidence="2">
    <location>
        <begin position="224"/>
        <end position="307"/>
    </location>
</feature>
<proteinExistence type="predicted"/>
<dbReference type="eggNOG" id="COG3144">
    <property type="taxonomic scope" value="Bacteria"/>
</dbReference>
<dbReference type="KEGG" id="sdr:SCD_n01232"/>
<dbReference type="PANTHER" id="PTHR37533">
    <property type="entry name" value="FLAGELLAR HOOK-LENGTH CONTROL PROTEIN"/>
    <property type="match status" value="1"/>
</dbReference>
<name>S6AGC5_SULDS</name>
<dbReference type="PANTHER" id="PTHR37533:SF2">
    <property type="entry name" value="FLAGELLAR HOOK-LENGTH CONTROL PROTEIN"/>
    <property type="match status" value="1"/>
</dbReference>
<evidence type="ECO:0000259" key="2">
    <source>
        <dbReference type="Pfam" id="PF02120"/>
    </source>
</evidence>
<reference evidence="3 4" key="1">
    <citation type="journal article" date="2012" name="Appl. Environ. Microbiol.">
        <title>Draft genome sequence of a psychrotolerant sulfur-oxidizing bacterium, Sulfuricella denitrificans skB26, and proteomic insights into cold adaptation.</title>
        <authorList>
            <person name="Watanabe T."/>
            <person name="Kojima H."/>
            <person name="Fukui M."/>
        </authorList>
    </citation>
    <scope>NUCLEOTIDE SEQUENCE [LARGE SCALE GENOMIC DNA]</scope>
    <source>
        <strain evidence="4">skB26</strain>
    </source>
</reference>
<dbReference type="InterPro" id="IPR021136">
    <property type="entry name" value="Flagellar_hook_control-like_C"/>
</dbReference>
<feature type="region of interest" description="Disordered" evidence="1">
    <location>
        <begin position="302"/>
        <end position="335"/>
    </location>
</feature>
<dbReference type="InterPro" id="IPR052563">
    <property type="entry name" value="FliK"/>
</dbReference>
<dbReference type="InterPro" id="IPR038610">
    <property type="entry name" value="FliK-like_C_sf"/>
</dbReference>
<evidence type="ECO:0000256" key="1">
    <source>
        <dbReference type="SAM" id="MobiDB-lite"/>
    </source>
</evidence>
<dbReference type="HOGENOM" id="CLU_792078_0_0_4"/>
<protein>
    <recommendedName>
        <fullName evidence="2">Flagellar hook-length control protein-like C-terminal domain-containing protein</fullName>
    </recommendedName>
</protein>
<dbReference type="Gene3D" id="3.30.750.140">
    <property type="match status" value="1"/>
</dbReference>
<evidence type="ECO:0000313" key="4">
    <source>
        <dbReference type="Proteomes" id="UP000015559"/>
    </source>
</evidence>
<feature type="compositionally biased region" description="Polar residues" evidence="1">
    <location>
        <begin position="302"/>
        <end position="311"/>
    </location>
</feature>
<gene>
    <name evidence="3" type="ORF">SCD_n01232</name>
</gene>
<dbReference type="Proteomes" id="UP000015559">
    <property type="component" value="Chromosome"/>
</dbReference>
<evidence type="ECO:0000313" key="3">
    <source>
        <dbReference type="EMBL" id="BAN35061.1"/>
    </source>
</evidence>
<sequence>MIAKGWPMPQLSITPAVSPQASAGISQVSALVAPATEAGDGLESASEINFGAVLTKQLRGIASLLEKKEDDGLSLAAANETAEPVANADAAVLPVDLSVLTAAMFVSVSPARAGAGAGIPAETDSEKPLIHLPKAGEIRLAAGFAANGKNLPPGMSPEQGFAGKLADLVEVPAGDTGGEFHSTYLPAAANPSATAVMFRNPEPLPTLPVAPRVGSAEWGGAVGEKVVWMANQSHQVAELRLNPPNLGPLEVRLTISNDQASALFVSHHSAVREAIETALPRLREMLADSGIMLGNVTVGSESFSQQQASDQRNGKEGNRGGLGSEGAIAPLTMSGRPAGLARDGMVDIFA</sequence>
<dbReference type="STRING" id="1163617.SCD_n01232"/>
<organism evidence="3 4">
    <name type="scientific">Sulfuricella denitrificans (strain DSM 22764 / NBRC 105220 / skB26)</name>
    <dbReference type="NCBI Taxonomy" id="1163617"/>
    <lineage>
        <taxon>Bacteria</taxon>
        <taxon>Pseudomonadati</taxon>
        <taxon>Pseudomonadota</taxon>
        <taxon>Betaproteobacteria</taxon>
        <taxon>Nitrosomonadales</taxon>
        <taxon>Sulfuricellaceae</taxon>
        <taxon>Sulfuricella</taxon>
    </lineage>
</organism>
<dbReference type="CDD" id="cd17470">
    <property type="entry name" value="T3SS_Flik_C"/>
    <property type="match status" value="1"/>
</dbReference>